<protein>
    <recommendedName>
        <fullName evidence="5">ALMS motif domain-containing protein</fullName>
    </recommendedName>
</protein>
<feature type="region of interest" description="Disordered" evidence="4">
    <location>
        <begin position="972"/>
        <end position="1002"/>
    </location>
</feature>
<feature type="region of interest" description="Disordered" evidence="4">
    <location>
        <begin position="530"/>
        <end position="593"/>
    </location>
</feature>
<keyword evidence="2" id="KW-0963">Cytoplasm</keyword>
<feature type="region of interest" description="Disordered" evidence="4">
    <location>
        <begin position="1988"/>
        <end position="2057"/>
    </location>
</feature>
<feature type="compositionally biased region" description="Polar residues" evidence="4">
    <location>
        <begin position="18"/>
        <end position="39"/>
    </location>
</feature>
<feature type="region of interest" description="Disordered" evidence="4">
    <location>
        <begin position="320"/>
        <end position="360"/>
    </location>
</feature>
<feature type="region of interest" description="Disordered" evidence="4">
    <location>
        <begin position="1271"/>
        <end position="1379"/>
    </location>
</feature>
<feature type="compositionally biased region" description="Polar residues" evidence="4">
    <location>
        <begin position="266"/>
        <end position="285"/>
    </location>
</feature>
<dbReference type="GeneID" id="115035359"/>
<evidence type="ECO:0000256" key="1">
    <source>
        <dbReference type="ARBA" id="ARBA00004300"/>
    </source>
</evidence>
<feature type="compositionally biased region" description="Low complexity" evidence="4">
    <location>
        <begin position="430"/>
        <end position="439"/>
    </location>
</feature>
<dbReference type="Proteomes" id="UP000472264">
    <property type="component" value="Chromosome 22"/>
</dbReference>
<feature type="compositionally biased region" description="Polar residues" evidence="4">
    <location>
        <begin position="1849"/>
        <end position="1859"/>
    </location>
</feature>
<feature type="compositionally biased region" description="Basic and acidic residues" evidence="4">
    <location>
        <begin position="1797"/>
        <end position="1826"/>
    </location>
</feature>
<feature type="region of interest" description="Disordered" evidence="4">
    <location>
        <begin position="1452"/>
        <end position="1533"/>
    </location>
</feature>
<feature type="compositionally biased region" description="Polar residues" evidence="4">
    <location>
        <begin position="1635"/>
        <end position="1668"/>
    </location>
</feature>
<feature type="compositionally biased region" description="Low complexity" evidence="4">
    <location>
        <begin position="2015"/>
        <end position="2024"/>
    </location>
</feature>
<reference evidence="6" key="1">
    <citation type="submission" date="2021-04" db="EMBL/GenBank/DDBJ databases">
        <authorList>
            <consortium name="Wellcome Sanger Institute Data Sharing"/>
        </authorList>
    </citation>
    <scope>NUCLEOTIDE SEQUENCE [LARGE SCALE GENOMIC DNA]</scope>
</reference>
<feature type="region of interest" description="Disordered" evidence="4">
    <location>
        <begin position="1397"/>
        <end position="1438"/>
    </location>
</feature>
<feature type="compositionally biased region" description="Polar residues" evidence="4">
    <location>
        <begin position="1504"/>
        <end position="1519"/>
    </location>
</feature>
<evidence type="ECO:0000256" key="2">
    <source>
        <dbReference type="ARBA" id="ARBA00022490"/>
    </source>
</evidence>
<accession>A0A665WWW6</accession>
<feature type="compositionally biased region" description="Polar residues" evidence="4">
    <location>
        <begin position="1068"/>
        <end position="1078"/>
    </location>
</feature>
<feature type="compositionally biased region" description="Polar residues" evidence="4">
    <location>
        <begin position="837"/>
        <end position="859"/>
    </location>
</feature>
<feature type="region of interest" description="Disordered" evidence="4">
    <location>
        <begin position="212"/>
        <end position="285"/>
    </location>
</feature>
<feature type="compositionally biased region" description="Basic residues" evidence="4">
    <location>
        <begin position="2042"/>
        <end position="2051"/>
    </location>
</feature>
<feature type="compositionally biased region" description="Polar residues" evidence="4">
    <location>
        <begin position="1345"/>
        <end position="1359"/>
    </location>
</feature>
<dbReference type="PANTHER" id="PTHR21553">
    <property type="entry name" value="ALMS1-RELATED"/>
    <property type="match status" value="1"/>
</dbReference>
<sequence length="2266" mass="248877">MEPVQTSAEFPQLPADDNVSQSVGQTSVSHDQTQPTLTRQDWELQKPGTHSLELQFQDSNLSPALSLLPVNAGVEHNFTEYSLFQHSDYEFVPLRAYPDVSMASDRFHFPLHDRSARASEGRSLSQHPLAQATVLSEGEASSCSLSQHSLSPGDEGRHGEMVHSQLTATADRQEYFKTLHKLAEKAEEDEAFFLRKDVPAQHLMELLQKDVGMPSSTSSAVSSASETSVKSITSLAKDSESTEICKPALDQSLVRREGPPGEASLPEQQTKLPNRVSNPDQSPTSEVCNITMGSRSTQPDNTSEVLHRELLSEVERCNNRKAESKSQHRKCPSPGQCVTPYPTETSESKPSVTRTNQGDIPWTGLFSTGVQRLHREQDLWSSGNQTGIDGSYLGFLPHSQSTPGVFKAPPKSSVKATVGQLSAIDSNKESSYQSSSGISPQPAVPETDAHSPDTANQCQEEHPSAKVQSLPSLNYLQKVDAWRSNQNSGKTSLFDSLALQGFSGISPKKKAYDAVSDTLNRILSEQARNFQQPPISSASNQNVTQSSSTAPSGSSSPRRGEAVGRAPSDKDDTGPAARPSGSPSGRSRSQSSLNTVVISVEQNQQTLKPTEKDKSQIQDNVHHQLSTTAQASPLMSLGQFSDVSTDRDLTLSNSQDSYNSGMKLGASIGASSVTSLEVDNYASHWTSLPSTPPPLPKPRDLNIEERIPLYLHNLGIDQSPSTILTPFAPRGPIREPEFSPTDLCTIKGSIGTPTKSSQPSEGGSPHKGEFSRSSVLSVDSTVSIPFSLDSLGPAVSIPEHTKRTASSPSSDTGAVQNKCSLTLSSQADEGSHPSILEASQQQQKDNSVTSSQSSVQLGNRLNSHLSITTKLRCGERDVQMSHSLDQSAEDSFVSSKAFGEIHKLLSQVDNVVSAGPSAASSASPAAPRLLSDDNILLSLRKNDSRLKDSSLSPLSATANSRTHSSLLWARSSSDSMLTSEKPRQSSVVGESLTSTWQPDYSSTQSLISEPAADAYKRLQECTVSRGAGPSLVLSKSARRAEPEGCSAAPPDNKVPTQPPVIRPLPTVSKPQLTSTETATVPEEEDKTSDRGPAPSSTPTPSLGDTDQGVMSDGSSDSSLAVRVAKLLQSESPTTMVSSTPSLTDQEDSKAREWINMKVSGQQCEPLELDKEDRKRIEEIKRELMLKYPIKSQLSTDTESSAASSVRDPRGRDPPDSTETFTAPRDAHNQLSQPQQGLGTNLSNSHMKLQNSVHKGLEAQVWEIAAREGVSLPRPNPRALTSITIATRKRSTSPSPSTSPAPPISPAPEPLHLTELSTVGHPQANCPPVKNEADNTTREPAAVLETSRNQRPNQTRQSAVGCQFEEPPPPSQDFTTENSMQSFQKDEEISIQDSFVPDAHRAEQTKVSSTSETSTRTGHVSHVHLTLSPKATEPSLPLGVESSHNEVVKEMPHREFVPLRHSPSAASSLDEGVGLSSPPDWYESPQPKRQQGRERVDTSALFKALTSTGRFTPTSKQTFTPRYRHEASQRPVTTESPAVPVLLPYKPRGSEELFYIPQAEADVSSTGPSDTTMESSHTGSDDAVPPHFSSEVLGHQDPGLDRGVTIKHTEGIYSKRLKTASFKMQSLHHREAPVTANKSSQTSYRQTLKPSSQVSVALTGVPLSNNQEPSNRDQDTSPLQSLHYNRPGPSRERFQPVHVGTEDCYISRPLGRRSDPPKGEDQHRRKPYTPQLTSQQNNISLDELWQRFCDQWIAETRPNRQASLVERLERLSRLIQSTRGANMSEEKEVDYHSPYNSKQKEGSEERRHDVWDRETDGRVGGSRKADDEPPILRYAWTQKTSEPSDKDSRASFTCSSSLSQHLCPADRDEAETSSTASGSMSTIDTARLIRVFGAHRVQHLKSSSSLSKLYSTINKQKEGRQQRRGRNKDSPSIMTPTESAGTDGSTAAPDSASTTSTSTVPSHRGPSKTLTEKKAVKLATKGIQTAGDLEIVRNGTRRHTRDVGTTFPSPHEYRTSRQNSSSSSVERGRGGWRSPSKTETFQRPRKNKRSPPKLHPEGVSWFISAEDLRLEARKENRQQEEESWWRPSTAWFEPYSRSQPWREPLRQRQVHEDRNQQPDLSHNPEPDPEPRTKTKSPALARISLQEALEISRPEFISRSTQRVKRLALQAEERKLQAVFSRERHELFNQHGGPGRLPRPAGAALRRRAVPRKEMIQRSKQIYENLPEVQRRREEERRKAEYRSYRLNAQLYNKRITNRVLGRQTAWQ</sequence>
<feature type="region of interest" description="Disordered" evidence="4">
    <location>
        <begin position="2107"/>
        <end position="2135"/>
    </location>
</feature>
<feature type="region of interest" description="Disordered" evidence="4">
    <location>
        <begin position="1627"/>
        <end position="1736"/>
    </location>
</feature>
<evidence type="ECO:0000259" key="5">
    <source>
        <dbReference type="Pfam" id="PF15309"/>
    </source>
</evidence>
<feature type="compositionally biased region" description="Polar residues" evidence="4">
    <location>
        <begin position="1094"/>
        <end position="1104"/>
    </location>
</feature>
<dbReference type="Pfam" id="PF15309">
    <property type="entry name" value="ALMS_motif"/>
    <property type="match status" value="1"/>
</dbReference>
<reference evidence="6" key="3">
    <citation type="submission" date="2025-09" db="UniProtKB">
        <authorList>
            <consortium name="Ensembl"/>
        </authorList>
    </citation>
    <scope>IDENTIFICATION</scope>
</reference>
<comment type="subcellular location">
    <subcellularLocation>
        <location evidence="1">Cytoplasm</location>
        <location evidence="1">Cytoskeleton</location>
        <location evidence="1">Microtubule organizing center</location>
        <location evidence="1">Centrosome</location>
    </subcellularLocation>
</comment>
<evidence type="ECO:0000313" key="7">
    <source>
        <dbReference type="Proteomes" id="UP000472264"/>
    </source>
</evidence>
<gene>
    <name evidence="6" type="primary">alms1</name>
</gene>
<feature type="region of interest" description="Disordered" evidence="4">
    <location>
        <begin position="426"/>
        <end position="470"/>
    </location>
</feature>
<feature type="region of interest" description="Disordered" evidence="4">
    <location>
        <begin position="733"/>
        <end position="772"/>
    </location>
</feature>
<feature type="compositionally biased region" description="Polar residues" evidence="4">
    <location>
        <begin position="1404"/>
        <end position="1417"/>
    </location>
</feature>
<dbReference type="InParanoid" id="A0A665WWW6"/>
<reference evidence="6" key="2">
    <citation type="submission" date="2025-08" db="UniProtKB">
        <authorList>
            <consortium name="Ensembl"/>
        </authorList>
    </citation>
    <scope>IDENTIFICATION</scope>
</reference>
<dbReference type="OMA" id="HPIHHST"/>
<feature type="domain" description="ALMS motif" evidence="5">
    <location>
        <begin position="2139"/>
        <end position="2262"/>
    </location>
</feature>
<feature type="compositionally biased region" description="Polar residues" evidence="4">
    <location>
        <begin position="1929"/>
        <end position="1939"/>
    </location>
</feature>
<evidence type="ECO:0000256" key="4">
    <source>
        <dbReference type="SAM" id="MobiDB-lite"/>
    </source>
</evidence>
<feature type="region of interest" description="Disordered" evidence="4">
    <location>
        <begin position="1"/>
        <end position="40"/>
    </location>
</feature>
<proteinExistence type="predicted"/>
<dbReference type="GO" id="GO:0005814">
    <property type="term" value="C:centriole"/>
    <property type="evidence" value="ECO:0007669"/>
    <property type="project" value="TreeGrafter"/>
</dbReference>
<feature type="region of interest" description="Disordered" evidence="4">
    <location>
        <begin position="1034"/>
        <end position="1150"/>
    </location>
</feature>
<feature type="compositionally biased region" description="Polar residues" evidence="4">
    <location>
        <begin position="1191"/>
        <end position="1203"/>
    </location>
</feature>
<feature type="compositionally biased region" description="Low complexity" evidence="4">
    <location>
        <begin position="1941"/>
        <end position="1961"/>
    </location>
</feature>
<feature type="compositionally biased region" description="Low complexity" evidence="4">
    <location>
        <begin position="546"/>
        <end position="557"/>
    </location>
</feature>
<feature type="compositionally biased region" description="Polar residues" evidence="4">
    <location>
        <begin position="342"/>
        <end position="358"/>
    </location>
</feature>
<feature type="region of interest" description="Disordered" evidence="4">
    <location>
        <begin position="1185"/>
        <end position="1250"/>
    </location>
</feature>
<feature type="compositionally biased region" description="Polar residues" evidence="4">
    <location>
        <begin position="1228"/>
        <end position="1250"/>
    </location>
</feature>
<feature type="region of interest" description="Disordered" evidence="4">
    <location>
        <begin position="1912"/>
        <end position="1974"/>
    </location>
</feature>
<feature type="compositionally biased region" description="Basic and acidic residues" evidence="4">
    <location>
        <begin position="2107"/>
        <end position="2131"/>
    </location>
</feature>
<feature type="region of interest" description="Disordered" evidence="4">
    <location>
        <begin position="118"/>
        <end position="161"/>
    </location>
</feature>
<feature type="compositionally biased region" description="Polar residues" evidence="4">
    <location>
        <begin position="984"/>
        <end position="1002"/>
    </location>
</feature>
<dbReference type="CTD" id="7840"/>
<dbReference type="GO" id="GO:0046599">
    <property type="term" value="P:regulation of centriole replication"/>
    <property type="evidence" value="ECO:0007669"/>
    <property type="project" value="TreeGrafter"/>
</dbReference>
<dbReference type="GO" id="GO:0008017">
    <property type="term" value="F:microtubule binding"/>
    <property type="evidence" value="ECO:0007669"/>
    <property type="project" value="TreeGrafter"/>
</dbReference>
<feature type="compositionally biased region" description="Polar residues" evidence="4">
    <location>
        <begin position="1128"/>
        <end position="1143"/>
    </location>
</feature>
<feature type="region of interest" description="Disordered" evidence="4">
    <location>
        <begin position="825"/>
        <end position="859"/>
    </location>
</feature>
<feature type="compositionally biased region" description="Polar residues" evidence="4">
    <location>
        <begin position="751"/>
        <end position="761"/>
    </location>
</feature>
<feature type="compositionally biased region" description="Basic and acidic residues" evidence="4">
    <location>
        <begin position="1711"/>
        <end position="1722"/>
    </location>
</feature>
<keyword evidence="3" id="KW-0206">Cytoskeleton</keyword>
<dbReference type="GO" id="GO:0005829">
    <property type="term" value="C:cytosol"/>
    <property type="evidence" value="ECO:0007669"/>
    <property type="project" value="TreeGrafter"/>
</dbReference>
<feature type="compositionally biased region" description="Pro residues" evidence="4">
    <location>
        <begin position="1296"/>
        <end position="1308"/>
    </location>
</feature>
<feature type="compositionally biased region" description="Low complexity" evidence="4">
    <location>
        <begin position="215"/>
        <end position="234"/>
    </location>
</feature>
<feature type="compositionally biased region" description="Basic and acidic residues" evidence="4">
    <location>
        <begin position="558"/>
        <end position="573"/>
    </location>
</feature>
<evidence type="ECO:0000256" key="3">
    <source>
        <dbReference type="ARBA" id="ARBA00023212"/>
    </source>
</evidence>
<organism evidence="6 7">
    <name type="scientific">Echeneis naucrates</name>
    <name type="common">Live sharksucker</name>
    <dbReference type="NCBI Taxonomy" id="173247"/>
    <lineage>
        <taxon>Eukaryota</taxon>
        <taxon>Metazoa</taxon>
        <taxon>Chordata</taxon>
        <taxon>Craniata</taxon>
        <taxon>Vertebrata</taxon>
        <taxon>Euteleostomi</taxon>
        <taxon>Actinopterygii</taxon>
        <taxon>Neopterygii</taxon>
        <taxon>Teleostei</taxon>
        <taxon>Neoteleostei</taxon>
        <taxon>Acanthomorphata</taxon>
        <taxon>Carangaria</taxon>
        <taxon>Carangiformes</taxon>
        <taxon>Echeneidae</taxon>
        <taxon>Echeneis</taxon>
    </lineage>
</organism>
<feature type="compositionally biased region" description="Low complexity" evidence="4">
    <location>
        <begin position="141"/>
        <end position="151"/>
    </location>
</feature>
<dbReference type="RefSeq" id="XP_029348975.1">
    <property type="nucleotide sequence ID" value="XM_029493115.1"/>
</dbReference>
<feature type="compositionally biased region" description="Low complexity" evidence="4">
    <location>
        <begin position="574"/>
        <end position="592"/>
    </location>
</feature>
<feature type="compositionally biased region" description="Polar residues" evidence="4">
    <location>
        <begin position="530"/>
        <end position="545"/>
    </location>
</feature>
<feature type="region of interest" description="Disordered" evidence="4">
    <location>
        <begin position="1778"/>
        <end position="1879"/>
    </location>
</feature>
<dbReference type="GO" id="GO:0005813">
    <property type="term" value="C:centrosome"/>
    <property type="evidence" value="ECO:0007669"/>
    <property type="project" value="UniProtKB-SubCell"/>
</dbReference>
<keyword evidence="7" id="KW-1185">Reference proteome</keyword>
<evidence type="ECO:0000313" key="6">
    <source>
        <dbReference type="Ensembl" id="ENSENLP00000048107.1"/>
    </source>
</evidence>
<dbReference type="Ensembl" id="ENSENLT00000049254.1">
    <property type="protein sequence ID" value="ENSENLP00000048107.1"/>
    <property type="gene ID" value="ENSENLG00000020291.1"/>
</dbReference>
<dbReference type="PANTHER" id="PTHR21553:SF36">
    <property type="entry name" value="ALMS1 CENTROSOME AND BASAL BODY-ASSOCIATED PROTEIN-RELATED"/>
    <property type="match status" value="1"/>
</dbReference>
<dbReference type="InterPro" id="IPR029299">
    <property type="entry name" value="ALMS_motif"/>
</dbReference>
<feature type="region of interest" description="Disordered" evidence="4">
    <location>
        <begin position="1560"/>
        <end position="1586"/>
    </location>
</feature>
<dbReference type="FunCoup" id="A0A665WWW6">
    <property type="interactions" value="241"/>
</dbReference>
<feature type="compositionally biased region" description="Polar residues" evidence="4">
    <location>
        <begin position="1562"/>
        <end position="1577"/>
    </location>
</feature>
<name>A0A665WWW6_ECHNA</name>